<keyword evidence="7" id="KW-0539">Nucleus</keyword>
<dbReference type="Pfam" id="PF02582">
    <property type="entry name" value="DUF155"/>
    <property type="match status" value="1"/>
</dbReference>
<accession>A0A6A6N1T3</accession>
<dbReference type="GO" id="GO:0003677">
    <property type="term" value="F:DNA binding"/>
    <property type="evidence" value="ECO:0007669"/>
    <property type="project" value="UniProtKB-KW"/>
</dbReference>
<evidence type="ECO:0000256" key="2">
    <source>
        <dbReference type="ARBA" id="ARBA00008306"/>
    </source>
</evidence>
<comment type="subcellular location">
    <subcellularLocation>
        <location evidence="1">Nucleus</location>
    </subcellularLocation>
</comment>
<comment type="similarity">
    <text evidence="8">Belongs to the AP2/ERF transcription factor family. AP2 subfamily.</text>
</comment>
<evidence type="ECO:0000256" key="8">
    <source>
        <dbReference type="ARBA" id="ARBA00037973"/>
    </source>
</evidence>
<evidence type="ECO:0000256" key="6">
    <source>
        <dbReference type="ARBA" id="ARBA00023163"/>
    </source>
</evidence>
<keyword evidence="12" id="KW-1185">Reference proteome</keyword>
<dbReference type="InterPro" id="IPR003734">
    <property type="entry name" value="DUF155"/>
</dbReference>
<dbReference type="PANTHER" id="PTHR16255">
    <property type="entry name" value="REQUIRED FOR MEIOTIC NUCLEAR DIVISION PROTEIN 1 HOMOLOG"/>
    <property type="match status" value="1"/>
</dbReference>
<evidence type="ECO:0000256" key="7">
    <source>
        <dbReference type="ARBA" id="ARBA00023242"/>
    </source>
</evidence>
<evidence type="ECO:0000313" key="12">
    <source>
        <dbReference type="Proteomes" id="UP000467840"/>
    </source>
</evidence>
<feature type="domain" description="AP2/ERF" evidence="10">
    <location>
        <begin position="173"/>
        <end position="229"/>
    </location>
</feature>
<sequence length="748" mass="83560">MLDLNLDIISSESSCDGHHNNNKNKNMVIISRELEKKSIPAEKVASRTQMEDSGTSNSSIIINSEEALINPGDENSSNSALIFDILKKEKNDAKHTNNALKEINPFRDFTTQQLFPEKSGLELDLQSGLSKIRPQWLKLSQMEPSAEAELRIVQQKQQQMRKSRRGPRSRSSHYRGVTFYRRTGRWESHIWDCGKQVYLGGFDTAFAAARAYDRAAIKFRGVDADINFNLSDYDEDMKQMKNLSKEEFILILRRRSTGIARGSSRYRGATLHKCGRWDARMGHFHGRKAYDMGAITCNGRDAVTNFEPSVYEGEIIFYPSCRGMSDHNLDLSLGISAPVNDSKANNNVESAASTPGTVQNLHSLPIASKNLPTLSGIYPGFSPSNQEMVAEKTVGADSSLKSSSWPWIIKNGNNNDNDFAASSGFASSATITASSATFPFNQQQSHSVNNLLRAAAAATVDWNEPVSTSEFENDGNNRPVVEDSKSSIPVRAYFFSTSVDLKSLVEQNKPNFIPPTSRMTNYVVLKFGNLAEPNGLGTCITGRNSCYMVVFQYGSIVLFNVREHEVDDYLKIVRKHASGLLPEMRKDEYEVREKPTLNTWMQGGLDYIMLQFLNIDGIRIIGSVLGQSIALDYYGPGMCKVDGMVAEFTDINRGMEKTGTFSMDSKKLFQLVGKANSNLADVILKLGLFERSDIAWKDAKYAQIWEYLRDEFELTQRFASLDFKLKFVEVISSSEVLISFLPSGIENG</sequence>
<dbReference type="SUPFAM" id="SSF54171">
    <property type="entry name" value="DNA-binding domain"/>
    <property type="match status" value="1"/>
</dbReference>
<reference evidence="11 12" key="1">
    <citation type="journal article" date="2020" name="Mol. Plant">
        <title>The Chromosome-Based Rubber Tree Genome Provides New Insights into Spurge Genome Evolution and Rubber Biosynthesis.</title>
        <authorList>
            <person name="Liu J."/>
            <person name="Shi C."/>
            <person name="Shi C.C."/>
            <person name="Li W."/>
            <person name="Zhang Q.J."/>
            <person name="Zhang Y."/>
            <person name="Li K."/>
            <person name="Lu H.F."/>
            <person name="Shi C."/>
            <person name="Zhu S.T."/>
            <person name="Xiao Z.Y."/>
            <person name="Nan H."/>
            <person name="Yue Y."/>
            <person name="Zhu X.G."/>
            <person name="Wu Y."/>
            <person name="Hong X.N."/>
            <person name="Fan G.Y."/>
            <person name="Tong Y."/>
            <person name="Zhang D."/>
            <person name="Mao C.L."/>
            <person name="Liu Y.L."/>
            <person name="Hao S.J."/>
            <person name="Liu W.Q."/>
            <person name="Lv M.Q."/>
            <person name="Zhang H.B."/>
            <person name="Liu Y."/>
            <person name="Hu-Tang G.R."/>
            <person name="Wang J.P."/>
            <person name="Wang J.H."/>
            <person name="Sun Y.H."/>
            <person name="Ni S.B."/>
            <person name="Chen W.B."/>
            <person name="Zhang X.C."/>
            <person name="Jiao Y.N."/>
            <person name="Eichler E.E."/>
            <person name="Li G.H."/>
            <person name="Liu X."/>
            <person name="Gao L.Z."/>
        </authorList>
    </citation>
    <scope>NUCLEOTIDE SEQUENCE [LARGE SCALE GENOMIC DNA]</scope>
    <source>
        <strain evidence="12">cv. GT1</strain>
        <tissue evidence="11">Leaf</tissue>
    </source>
</reference>
<dbReference type="InterPro" id="IPR016177">
    <property type="entry name" value="DNA-bd_dom_sf"/>
</dbReference>
<evidence type="ECO:0000256" key="9">
    <source>
        <dbReference type="SAM" id="MobiDB-lite"/>
    </source>
</evidence>
<dbReference type="GO" id="GO:0005739">
    <property type="term" value="C:mitochondrion"/>
    <property type="evidence" value="ECO:0007669"/>
    <property type="project" value="UniProtKB-ARBA"/>
</dbReference>
<keyword evidence="6" id="KW-0804">Transcription</keyword>
<keyword evidence="3" id="KW-0805">Transcription regulation</keyword>
<feature type="region of interest" description="Disordered" evidence="9">
    <location>
        <begin position="148"/>
        <end position="173"/>
    </location>
</feature>
<dbReference type="InterPro" id="IPR051624">
    <property type="entry name" value="RMD1/Sad1-interacting"/>
</dbReference>
<dbReference type="GO" id="GO:0003700">
    <property type="term" value="F:DNA-binding transcription factor activity"/>
    <property type="evidence" value="ECO:0007669"/>
    <property type="project" value="InterPro"/>
</dbReference>
<dbReference type="PANTHER" id="PTHR16255:SF6">
    <property type="entry name" value="PROTEIN RETARDED ROOT GROWTH-LIKE"/>
    <property type="match status" value="1"/>
</dbReference>
<dbReference type="GO" id="GO:0005634">
    <property type="term" value="C:nucleus"/>
    <property type="evidence" value="ECO:0007669"/>
    <property type="project" value="UniProtKB-SubCell"/>
</dbReference>
<gene>
    <name evidence="11" type="ORF">GH714_009343</name>
</gene>
<evidence type="ECO:0000256" key="4">
    <source>
        <dbReference type="ARBA" id="ARBA00023125"/>
    </source>
</evidence>
<name>A0A6A6N1T3_HEVBR</name>
<dbReference type="InterPro" id="IPR001471">
    <property type="entry name" value="AP2/ERF_dom"/>
</dbReference>
<evidence type="ECO:0000256" key="3">
    <source>
        <dbReference type="ARBA" id="ARBA00023015"/>
    </source>
</evidence>
<dbReference type="PROSITE" id="PS51032">
    <property type="entry name" value="AP2_ERF"/>
    <property type="match status" value="1"/>
</dbReference>
<dbReference type="Gene3D" id="3.30.730.10">
    <property type="entry name" value="AP2/ERF domain"/>
    <property type="match status" value="1"/>
</dbReference>
<dbReference type="AlphaFoldDB" id="A0A6A6N1T3"/>
<comment type="caution">
    <text evidence="11">The sequence shown here is derived from an EMBL/GenBank/DDBJ whole genome shotgun (WGS) entry which is preliminary data.</text>
</comment>
<dbReference type="CDD" id="cd00018">
    <property type="entry name" value="AP2"/>
    <property type="match status" value="1"/>
</dbReference>
<dbReference type="InterPro" id="IPR036955">
    <property type="entry name" value="AP2/ERF_dom_sf"/>
</dbReference>
<comment type="similarity">
    <text evidence="2">Belongs to the RMD1/sif2 family.</text>
</comment>
<dbReference type="FunFam" id="3.30.730.10:FF:000004">
    <property type="entry name" value="AP2-like ethylene-responsive transcription factor"/>
    <property type="match status" value="1"/>
</dbReference>
<dbReference type="Pfam" id="PF00847">
    <property type="entry name" value="AP2"/>
    <property type="match status" value="1"/>
</dbReference>
<keyword evidence="5" id="KW-0010">Activator</keyword>
<evidence type="ECO:0000313" key="11">
    <source>
        <dbReference type="EMBL" id="KAF2318608.1"/>
    </source>
</evidence>
<evidence type="ECO:0000259" key="10">
    <source>
        <dbReference type="PROSITE" id="PS51032"/>
    </source>
</evidence>
<protein>
    <recommendedName>
        <fullName evidence="10">AP2/ERF domain-containing protein</fullName>
    </recommendedName>
</protein>
<feature type="compositionally biased region" description="Basic residues" evidence="9">
    <location>
        <begin position="159"/>
        <end position="173"/>
    </location>
</feature>
<organism evidence="11 12">
    <name type="scientific">Hevea brasiliensis</name>
    <name type="common">Para rubber tree</name>
    <name type="synonym">Siphonia brasiliensis</name>
    <dbReference type="NCBI Taxonomy" id="3981"/>
    <lineage>
        <taxon>Eukaryota</taxon>
        <taxon>Viridiplantae</taxon>
        <taxon>Streptophyta</taxon>
        <taxon>Embryophyta</taxon>
        <taxon>Tracheophyta</taxon>
        <taxon>Spermatophyta</taxon>
        <taxon>Magnoliopsida</taxon>
        <taxon>eudicotyledons</taxon>
        <taxon>Gunneridae</taxon>
        <taxon>Pentapetalae</taxon>
        <taxon>rosids</taxon>
        <taxon>fabids</taxon>
        <taxon>Malpighiales</taxon>
        <taxon>Euphorbiaceae</taxon>
        <taxon>Crotonoideae</taxon>
        <taxon>Micrandreae</taxon>
        <taxon>Hevea</taxon>
    </lineage>
</organism>
<evidence type="ECO:0000256" key="1">
    <source>
        <dbReference type="ARBA" id="ARBA00004123"/>
    </source>
</evidence>
<dbReference type="SMART" id="SM00380">
    <property type="entry name" value="AP2"/>
    <property type="match status" value="2"/>
</dbReference>
<dbReference type="EMBL" id="JAAGAX010000003">
    <property type="protein sequence ID" value="KAF2318608.1"/>
    <property type="molecule type" value="Genomic_DNA"/>
</dbReference>
<dbReference type="Proteomes" id="UP000467840">
    <property type="component" value="Chromosome 10"/>
</dbReference>
<evidence type="ECO:0000256" key="5">
    <source>
        <dbReference type="ARBA" id="ARBA00023159"/>
    </source>
</evidence>
<proteinExistence type="inferred from homology"/>
<keyword evidence="4" id="KW-0238">DNA-binding</keyword>